<sequence length="572" mass="62882">MPHARCPGPRQASRGDLDVFEPGPPALYCRNRASSPRWPIRGGRRSEAACFLFLYFLRLLIAPSEDAAALILAVVPYELLLSSSASVLLGLLATVLGSSVPAPSSSSSATVDEVAFKPPPVFRNANLVHIISLEKNYVKEQINVLIENVSDKPQDEYHVPFTADQMARVGGLEVKDRKDAAAGPFAAEPVEVDPRSDVQYYRIRLPAPLKPGGQQTLGIAFYYLKAYTPLPASIKQEDQQFLSYSFSVYAPSAYPTMKQKTEVKAPSPAIPDYTKMSGKGGTVQHPQKQGSKLTYGPFEGEMPAGAVSPAQVRFDFSKPVTHVSNLDRDIHVSHWGGNIAFEERYTLHHRGANLSVPFNRVKWAQSQYFNPSSAALKEMRFPLQAGSADPYFTDVIGNVSTSKFRSGKREALLELKPRYPVFGGWKYPFTIGWNINSGKLLRRTASGGYVLKVPFIEGPKQTEGVEYGRINVRVLLPEGASDVRVSTGIPKSSMTDLSVDVHKTYLDTMGRTMVTIKARNLVDEFRDRDLIISYEASVADALRKPLIVFSSMLALFAAAWAVGKVEVGFSKA</sequence>
<evidence type="ECO:0000256" key="5">
    <source>
        <dbReference type="ARBA" id="ARBA00022692"/>
    </source>
</evidence>
<evidence type="ECO:0000256" key="9">
    <source>
        <dbReference type="ARBA" id="ARBA00023136"/>
    </source>
</evidence>
<evidence type="ECO:0000256" key="4">
    <source>
        <dbReference type="ARBA" id="ARBA00008905"/>
    </source>
</evidence>
<dbReference type="Proteomes" id="UP000037136">
    <property type="component" value="Unassembled WGS sequence"/>
</dbReference>
<gene>
    <name evidence="11" type="ORF">XA68_11333</name>
</gene>
<reference evidence="11 12" key="2">
    <citation type="journal article" date="2017" name="Sci. Rep.">
        <title>Ant-infecting Ophiocordyceps genomes reveal a high diversity of potential behavioral manipulation genes and a possible major role for enterotoxins.</title>
        <authorList>
            <person name="de Bekker C."/>
            <person name="Ohm R.A."/>
            <person name="Evans H.C."/>
            <person name="Brachmann A."/>
            <person name="Hughes D.P."/>
        </authorList>
    </citation>
    <scope>NUCLEOTIDE SEQUENCE [LARGE SCALE GENOMIC DNA]</scope>
    <source>
        <strain evidence="11 12">SC16a</strain>
    </source>
</reference>
<dbReference type="Pfam" id="PF04597">
    <property type="entry name" value="Ribophorin_I"/>
    <property type="match status" value="1"/>
</dbReference>
<dbReference type="AlphaFoldDB" id="A0A2A9PG60"/>
<keyword evidence="8" id="KW-1133">Transmembrane helix</keyword>
<organism evidence="11 12">
    <name type="scientific">Ophiocordyceps unilateralis</name>
    <name type="common">Zombie-ant fungus</name>
    <name type="synonym">Torrubia unilateralis</name>
    <dbReference type="NCBI Taxonomy" id="268505"/>
    <lineage>
        <taxon>Eukaryota</taxon>
        <taxon>Fungi</taxon>
        <taxon>Dikarya</taxon>
        <taxon>Ascomycota</taxon>
        <taxon>Pezizomycotina</taxon>
        <taxon>Sordariomycetes</taxon>
        <taxon>Hypocreomycetidae</taxon>
        <taxon>Hypocreales</taxon>
        <taxon>Ophiocordycipitaceae</taxon>
        <taxon>Ophiocordyceps</taxon>
    </lineage>
</organism>
<keyword evidence="6" id="KW-0732">Signal</keyword>
<dbReference type="EMBL" id="LAZP02000144">
    <property type="protein sequence ID" value="PFH60204.1"/>
    <property type="molecule type" value="Genomic_DNA"/>
</dbReference>
<reference evidence="11 12" key="1">
    <citation type="journal article" date="2015" name="BMC Genomics">
        <title>Gene expression during zombie ant biting behavior reflects the complexity underlying fungal parasitic behavioral manipulation.</title>
        <authorList>
            <person name="de Bekker C."/>
            <person name="Ohm R.A."/>
            <person name="Loreto R.G."/>
            <person name="Sebastian A."/>
            <person name="Albert I."/>
            <person name="Merrow M."/>
            <person name="Brachmann A."/>
            <person name="Hughes D.P."/>
        </authorList>
    </citation>
    <scope>NUCLEOTIDE SEQUENCE [LARGE SCALE GENOMIC DNA]</scope>
    <source>
        <strain evidence="11 12">SC16a</strain>
    </source>
</reference>
<evidence type="ECO:0000256" key="8">
    <source>
        <dbReference type="ARBA" id="ARBA00022989"/>
    </source>
</evidence>
<dbReference type="STRING" id="268505.A0A2A9PG60"/>
<evidence type="ECO:0000256" key="7">
    <source>
        <dbReference type="ARBA" id="ARBA00022824"/>
    </source>
</evidence>
<comment type="caution">
    <text evidence="11">The sequence shown here is derived from an EMBL/GenBank/DDBJ whole genome shotgun (WGS) entry which is preliminary data.</text>
</comment>
<dbReference type="UniPathway" id="UPA00378"/>
<evidence type="ECO:0000313" key="11">
    <source>
        <dbReference type="EMBL" id="PFH60204.1"/>
    </source>
</evidence>
<name>A0A2A9PG60_OPHUN</name>
<accession>A0A2A9PG60</accession>
<protein>
    <recommendedName>
        <fullName evidence="10">Dolichyl-diphosphooligosaccharide--protein glycosyltransferase subunit 1</fullName>
    </recommendedName>
</protein>
<comment type="similarity">
    <text evidence="4 10">Belongs to the OST1 family.</text>
</comment>
<keyword evidence="5" id="KW-0812">Transmembrane</keyword>
<dbReference type="PANTHER" id="PTHR21049:SF0">
    <property type="entry name" value="DOLICHYL-DIPHOSPHOOLIGOSACCHARIDE--PROTEIN GLYCOSYLTRANSFERASE SUBUNIT 1"/>
    <property type="match status" value="1"/>
</dbReference>
<comment type="subcellular location">
    <subcellularLocation>
        <location evidence="2 10">Endoplasmic reticulum membrane</location>
        <topology evidence="2 10">Single-pass type I membrane protein</topology>
    </subcellularLocation>
</comment>
<dbReference type="PANTHER" id="PTHR21049">
    <property type="entry name" value="RIBOPHORIN I"/>
    <property type="match status" value="1"/>
</dbReference>
<keyword evidence="12" id="KW-1185">Reference proteome</keyword>
<proteinExistence type="inferred from homology"/>
<keyword evidence="7 10" id="KW-0256">Endoplasmic reticulum</keyword>
<evidence type="ECO:0000256" key="1">
    <source>
        <dbReference type="ARBA" id="ARBA00002791"/>
    </source>
</evidence>
<evidence type="ECO:0000313" key="12">
    <source>
        <dbReference type="Proteomes" id="UP000037136"/>
    </source>
</evidence>
<comment type="function">
    <text evidence="1 10">Subunit of the oligosaccharyl transferase (OST) complex that catalyzes the initial transfer of a defined glycan (Glc(3)Man(9)GlcNAc(2) in eukaryotes) from the lipid carrier dolichol-pyrophosphate to an asparagine residue within an Asn-X-Ser/Thr consensus motif in nascent polypeptide chains, the first step in protein N-glycosylation. N-glycosylation occurs cotranslationally and the complex associates with the Sec61 complex at the channel-forming translocon complex that mediates protein translocation across the endoplasmic reticulum (ER). All subunits are required for a maximal enzyme activity.</text>
</comment>
<dbReference type="OrthoDB" id="310030at2759"/>
<dbReference type="GO" id="GO:0018279">
    <property type="term" value="P:protein N-linked glycosylation via asparagine"/>
    <property type="evidence" value="ECO:0007669"/>
    <property type="project" value="TreeGrafter"/>
</dbReference>
<comment type="subunit">
    <text evidence="10">Component of the oligosaccharyltransferase (OST) complex.</text>
</comment>
<dbReference type="GO" id="GO:0008250">
    <property type="term" value="C:oligosaccharyltransferase complex"/>
    <property type="evidence" value="ECO:0007669"/>
    <property type="project" value="UniProtKB-UniRule"/>
</dbReference>
<comment type="pathway">
    <text evidence="3 10">Protein modification; protein glycosylation.</text>
</comment>
<dbReference type="InterPro" id="IPR007676">
    <property type="entry name" value="Ribophorin_I"/>
</dbReference>
<evidence type="ECO:0000256" key="3">
    <source>
        <dbReference type="ARBA" id="ARBA00004922"/>
    </source>
</evidence>
<keyword evidence="9" id="KW-0472">Membrane</keyword>
<evidence type="ECO:0000256" key="10">
    <source>
        <dbReference type="RuleBase" id="RU361143"/>
    </source>
</evidence>
<evidence type="ECO:0000256" key="6">
    <source>
        <dbReference type="ARBA" id="ARBA00022729"/>
    </source>
</evidence>
<evidence type="ECO:0000256" key="2">
    <source>
        <dbReference type="ARBA" id="ARBA00004115"/>
    </source>
</evidence>